<dbReference type="Gene3D" id="3.40.50.2000">
    <property type="entry name" value="Glycogen Phosphorylase B"/>
    <property type="match status" value="2"/>
</dbReference>
<proteinExistence type="predicted"/>
<dbReference type="RefSeq" id="WP_146990668.1">
    <property type="nucleotide sequence ID" value="NZ_CP042392.1"/>
</dbReference>
<dbReference type="CDD" id="cd03811">
    <property type="entry name" value="GT4_GT28_WabH-like"/>
    <property type="match status" value="1"/>
</dbReference>
<dbReference type="SUPFAM" id="SSF53756">
    <property type="entry name" value="UDP-Glycosyltransferase/glycogen phosphorylase"/>
    <property type="match status" value="1"/>
</dbReference>
<evidence type="ECO:0000313" key="4">
    <source>
        <dbReference type="Proteomes" id="UP000321772"/>
    </source>
</evidence>
<sequence>MGNELEKNMVLKVLIVTPFMTGAGGTETVITNLFDIYRRQGRSDLKLSMVNIGGTDHTEWLKGVPVHIIKLANKRFLRTLEYALFLPFILYRILRRYPSDIIISTNPMMWFLMSKIIRITKQKTKVISWYHYSLKSKPVKKRLLLSADYYWAISSGIRQQLITAGVGSNKINLVYNPIKLTSETVPRSSAGANFIYIGRVMLDGQKNLRELLLSLQGLKGNWHLDVFGDGPDLPKLKQMAAQLNVSDHITWRGFNKHPWQAVETADVLLLTSTYEGLPMVLNEAVARGVYVVSSDADTGPDDIIKEKINGELYHLGNIKQLHTKLQALIDGESLPDQAVIKQSIGKMYEDNYYKKIEKNLFDVASEMEGQ</sequence>
<evidence type="ECO:0000313" key="3">
    <source>
        <dbReference type="EMBL" id="QEA54179.1"/>
    </source>
</evidence>
<feature type="domain" description="Glycosyltransferase subfamily 4-like N-terminal" evidence="2">
    <location>
        <begin position="24"/>
        <end position="180"/>
    </location>
</feature>
<reference evidence="3 4" key="1">
    <citation type="submission" date="2019-06" db="EMBL/GenBank/DDBJ databases">
        <title>Genome analyses of bacteria isolated from kimchi.</title>
        <authorList>
            <person name="Lee S."/>
            <person name="Ahn S."/>
            <person name="Roh S."/>
        </authorList>
    </citation>
    <scope>NUCLEOTIDE SEQUENCE [LARGE SCALE GENOMIC DNA]</scope>
    <source>
        <strain evidence="3 4">CBA3616</strain>
    </source>
</reference>
<protein>
    <submittedName>
        <fullName evidence="3">Glycosyltransferase</fullName>
    </submittedName>
</protein>
<dbReference type="PANTHER" id="PTHR45947">
    <property type="entry name" value="SULFOQUINOVOSYL TRANSFERASE SQD2"/>
    <property type="match status" value="1"/>
</dbReference>
<dbReference type="InterPro" id="IPR028098">
    <property type="entry name" value="Glyco_trans_4-like_N"/>
</dbReference>
<gene>
    <name evidence="3" type="ORF">FGL77_13335</name>
</gene>
<dbReference type="Pfam" id="PF00534">
    <property type="entry name" value="Glycos_transf_1"/>
    <property type="match status" value="1"/>
</dbReference>
<dbReference type="InterPro" id="IPR001296">
    <property type="entry name" value="Glyco_trans_1"/>
</dbReference>
<evidence type="ECO:0000259" key="2">
    <source>
        <dbReference type="Pfam" id="PF13439"/>
    </source>
</evidence>
<accession>A0A5B8TNZ1</accession>
<feature type="domain" description="Glycosyl transferase family 1" evidence="1">
    <location>
        <begin position="194"/>
        <end position="337"/>
    </location>
</feature>
<dbReference type="Pfam" id="PF13439">
    <property type="entry name" value="Glyco_transf_4"/>
    <property type="match status" value="1"/>
</dbReference>
<evidence type="ECO:0000259" key="1">
    <source>
        <dbReference type="Pfam" id="PF00534"/>
    </source>
</evidence>
<dbReference type="InterPro" id="IPR050194">
    <property type="entry name" value="Glycosyltransferase_grp1"/>
</dbReference>
<dbReference type="Proteomes" id="UP000321772">
    <property type="component" value="Chromosome"/>
</dbReference>
<dbReference type="EMBL" id="CP042392">
    <property type="protein sequence ID" value="QEA54179.1"/>
    <property type="molecule type" value="Genomic_DNA"/>
</dbReference>
<dbReference type="GO" id="GO:0016757">
    <property type="term" value="F:glycosyltransferase activity"/>
    <property type="evidence" value="ECO:0007669"/>
    <property type="project" value="InterPro"/>
</dbReference>
<dbReference type="PANTHER" id="PTHR45947:SF3">
    <property type="entry name" value="SULFOQUINOVOSYL TRANSFERASE SQD2"/>
    <property type="match status" value="1"/>
</dbReference>
<keyword evidence="3" id="KW-0808">Transferase</keyword>
<organism evidence="3 4">
    <name type="scientific">Loigolactobacillus coryniformis</name>
    <dbReference type="NCBI Taxonomy" id="1610"/>
    <lineage>
        <taxon>Bacteria</taxon>
        <taxon>Bacillati</taxon>
        <taxon>Bacillota</taxon>
        <taxon>Bacilli</taxon>
        <taxon>Lactobacillales</taxon>
        <taxon>Lactobacillaceae</taxon>
        <taxon>Loigolactobacillus</taxon>
    </lineage>
</organism>
<dbReference type="AlphaFoldDB" id="A0A5B8TNZ1"/>
<name>A0A5B8TNZ1_9LACO</name>